<dbReference type="SUPFAM" id="SSF53901">
    <property type="entry name" value="Thiolase-like"/>
    <property type="match status" value="1"/>
</dbReference>
<dbReference type="EC" id="1.21.4.2" evidence="3"/>
<dbReference type="AlphaFoldDB" id="A0A9E2F5N4"/>
<keyword evidence="3" id="KW-0560">Oxidoreductase</keyword>
<sequence>MKPVVKGVALSLFHVPTLMAYYGNVPYYERVFKPDSEYLSKLSSTLRTYDEAVKYPPNQVFIGNYSPEELRKIKRPWLINENLTANREGEFGEIFNELEFFGWLKIADSFELVWLEKNFLVQVKEIISRHSLFYQSDLKDLGEGKELYEIKAELAKGGAVPLFYGLEIIGCVRNGHAYDENLKGYPLLEKLANKASSVVVLRQVISNCAMEAKSIDFIIESSEEAVGDMFQPGGGDLAKAIAEKAQCLNANGVDVRAFCAGPAGAIIIASSLVKSGLFKNVVVIGGGSVPKLGMNSREHVAKGLTPLEDCLGAVAVLISEDDGISPVINLDSVGRHKVGTGSSPQAITTALVSDPLKMLGLNFTDVDKYAPELHNPEITEPAGAGDVPLANIKMIAALATMQGEIKRDQMDRFIVEKGIVGFSPTQGHIPSGVPILGWARKEILIDNWKRVMVIGKGSLFLARMTNLAEGFSFLVEKNEPVTELTQPTTLSREYIREVIIEVLQEMSGKFGG</sequence>
<dbReference type="Pfam" id="PF08545">
    <property type="entry name" value="ACP_syn_III"/>
    <property type="match status" value="1"/>
</dbReference>
<evidence type="ECO:0000313" key="3">
    <source>
        <dbReference type="EMBL" id="MBT9144540.1"/>
    </source>
</evidence>
<dbReference type="NCBIfam" id="NF040746">
    <property type="entry name" value="reduct_C_beta"/>
    <property type="match status" value="1"/>
</dbReference>
<dbReference type="EMBL" id="QLTW01000011">
    <property type="protein sequence ID" value="MBT9144540.1"/>
    <property type="molecule type" value="Genomic_DNA"/>
</dbReference>
<dbReference type="InterPro" id="IPR045984">
    <property type="entry name" value="DUF5940"/>
</dbReference>
<dbReference type="GO" id="GO:0004315">
    <property type="term" value="F:3-oxoacyl-[acyl-carrier-protein] synthase activity"/>
    <property type="evidence" value="ECO:0007669"/>
    <property type="project" value="InterPro"/>
</dbReference>
<dbReference type="InterPro" id="IPR016039">
    <property type="entry name" value="Thiolase-like"/>
</dbReference>
<dbReference type="Proteomes" id="UP000811545">
    <property type="component" value="Unassembled WGS sequence"/>
</dbReference>
<feature type="domain" description="Beta-ketoacyl-[acyl-carrier-protein] synthase III N-terminal" evidence="1">
    <location>
        <begin position="254"/>
        <end position="322"/>
    </location>
</feature>
<dbReference type="Pfam" id="PF19364">
    <property type="entry name" value="DUF5940"/>
    <property type="match status" value="1"/>
</dbReference>
<organism evidence="3 4">
    <name type="scientific">Psychracetigena formicireducens</name>
    <dbReference type="NCBI Taxonomy" id="2986056"/>
    <lineage>
        <taxon>Bacteria</taxon>
        <taxon>Bacillati</taxon>
        <taxon>Candidatus Lithacetigenota</taxon>
        <taxon>Candidatus Psychracetigena</taxon>
    </lineage>
</organism>
<dbReference type="InterPro" id="IPR013751">
    <property type="entry name" value="ACP_syn_III_N"/>
</dbReference>
<proteinExistence type="predicted"/>
<name>A0A9E2F5N4_PSYF1</name>
<reference evidence="3 4" key="1">
    <citation type="journal article" date="2021" name="bioRxiv">
        <title>Unique metabolic strategies in Hadean analogues reveal hints for primordial physiology.</title>
        <authorList>
            <person name="Nobu M.K."/>
            <person name="Nakai R."/>
            <person name="Tamazawa S."/>
            <person name="Mori H."/>
            <person name="Toyoda A."/>
            <person name="Ijiri A."/>
            <person name="Suzuki S."/>
            <person name="Kurokawa K."/>
            <person name="Kamagata Y."/>
            <person name="Tamaki H."/>
        </authorList>
    </citation>
    <scope>NUCLEOTIDE SEQUENCE [LARGE SCALE GENOMIC DNA]</scope>
    <source>
        <strain evidence="3">BS525</strain>
    </source>
</reference>
<protein>
    <submittedName>
        <fullName evidence="3">Glycine/sarcosine/betaine reductase complex component C subunit beta</fullName>
        <ecNumber evidence="3">1.21.4.2</ecNumber>
    </submittedName>
</protein>
<evidence type="ECO:0000259" key="2">
    <source>
        <dbReference type="Pfam" id="PF19364"/>
    </source>
</evidence>
<gene>
    <name evidence="3" type="primary">grdC</name>
    <name evidence="3" type="ORF">DDT42_00381</name>
</gene>
<dbReference type="Gene3D" id="3.40.47.10">
    <property type="match status" value="1"/>
</dbReference>
<feature type="domain" description="DUF5940" evidence="2">
    <location>
        <begin position="346"/>
        <end position="508"/>
    </location>
</feature>
<accession>A0A9E2F5N4</accession>
<evidence type="ECO:0000313" key="4">
    <source>
        <dbReference type="Proteomes" id="UP000811545"/>
    </source>
</evidence>
<dbReference type="GO" id="GO:0030699">
    <property type="term" value="F:glycine reductase activity"/>
    <property type="evidence" value="ECO:0007669"/>
    <property type="project" value="UniProtKB-EC"/>
</dbReference>
<comment type="caution">
    <text evidence="3">The sequence shown here is derived from an EMBL/GenBank/DDBJ whole genome shotgun (WGS) entry which is preliminary data.</text>
</comment>
<dbReference type="GO" id="GO:0006633">
    <property type="term" value="P:fatty acid biosynthetic process"/>
    <property type="evidence" value="ECO:0007669"/>
    <property type="project" value="InterPro"/>
</dbReference>
<evidence type="ECO:0000259" key="1">
    <source>
        <dbReference type="Pfam" id="PF08545"/>
    </source>
</evidence>